<reference evidence="2 3" key="1">
    <citation type="submission" date="2018-09" db="EMBL/GenBank/DDBJ databases">
        <title>Genomic Encyclopedia of Archaeal and Bacterial Type Strains, Phase II (KMG-II): from individual species to whole genera.</title>
        <authorList>
            <person name="Goeker M."/>
        </authorList>
    </citation>
    <scope>NUCLEOTIDE SEQUENCE [LARGE SCALE GENOMIC DNA]</scope>
    <source>
        <strain evidence="2 3">DSM 17008</strain>
    </source>
</reference>
<evidence type="ECO:0008006" key="4">
    <source>
        <dbReference type="Google" id="ProtNLM"/>
    </source>
</evidence>
<dbReference type="EMBL" id="RAPK01000006">
    <property type="protein sequence ID" value="RKD76412.1"/>
    <property type="molecule type" value="Genomic_DNA"/>
</dbReference>
<dbReference type="GO" id="GO:0003677">
    <property type="term" value="F:DNA binding"/>
    <property type="evidence" value="ECO:0007669"/>
    <property type="project" value="UniProtKB-KW"/>
</dbReference>
<dbReference type="RefSeq" id="WP_120191818.1">
    <property type="nucleotide sequence ID" value="NZ_RAPK01000006.1"/>
</dbReference>
<name>A0A419V8M3_9BACL</name>
<dbReference type="OrthoDB" id="4986073at2"/>
<proteinExistence type="predicted"/>
<keyword evidence="1" id="KW-0238">DNA-binding</keyword>
<dbReference type="CDD" id="cd00090">
    <property type="entry name" value="HTH_ARSR"/>
    <property type="match status" value="1"/>
</dbReference>
<dbReference type="AlphaFoldDB" id="A0A419V8M3"/>
<evidence type="ECO:0000256" key="1">
    <source>
        <dbReference type="ARBA" id="ARBA00023125"/>
    </source>
</evidence>
<dbReference type="Gene3D" id="1.10.10.10">
    <property type="entry name" value="Winged helix-like DNA-binding domain superfamily/Winged helix DNA-binding domain"/>
    <property type="match status" value="1"/>
</dbReference>
<dbReference type="InterPro" id="IPR011991">
    <property type="entry name" value="ArsR-like_HTH"/>
</dbReference>
<dbReference type="Proteomes" id="UP000285120">
    <property type="component" value="Unassembled WGS sequence"/>
</dbReference>
<dbReference type="InterPro" id="IPR036388">
    <property type="entry name" value="WH-like_DNA-bd_sf"/>
</dbReference>
<dbReference type="InterPro" id="IPR036390">
    <property type="entry name" value="WH_DNA-bd_sf"/>
</dbReference>
<organism evidence="2 3">
    <name type="scientific">Sinobaca qinghaiensis</name>
    <dbReference type="NCBI Taxonomy" id="342944"/>
    <lineage>
        <taxon>Bacteria</taxon>
        <taxon>Bacillati</taxon>
        <taxon>Bacillota</taxon>
        <taxon>Bacilli</taxon>
        <taxon>Bacillales</taxon>
        <taxon>Sporolactobacillaceae</taxon>
        <taxon>Sinobaca</taxon>
    </lineage>
</organism>
<protein>
    <recommendedName>
        <fullName evidence="4">Transcriptional regulator</fullName>
    </recommendedName>
</protein>
<gene>
    <name evidence="2" type="ORF">ATL39_0629</name>
</gene>
<accession>A0A419V8M3</accession>
<evidence type="ECO:0000313" key="3">
    <source>
        <dbReference type="Proteomes" id="UP000285120"/>
    </source>
</evidence>
<evidence type="ECO:0000313" key="2">
    <source>
        <dbReference type="EMBL" id="RKD76412.1"/>
    </source>
</evidence>
<sequence>MNRYKVAVIAPSDIIADCMDVTETFPLLELLPYAYKKEEEIPEVVQSVDKGAAAVLFGGLVPFHKIKERMSLTDKPAFFLPFTGAGLFKALYSLKNVNINNISMDTMNKKPILETLMEIGMEEAPGHILEFESSMSVSSIVSFHKELFEQGETEYALTSLAECYEALTQVNVPVKRIKPPKSVIRETLEKIELSCEREPVDTFQAAACSISLKGYSEWAVNQHAIAVKEYELELEKLMYASADKVKGCHVQRSPEEILLMATLSHTKKKEFIREIDALKTKIEALLPILIHIGVGFSLTLQEAVLEARETAGKPFIKEFSYVKQIKRKPIQADFRELADKVGISILTLNKVYELSRTYEGKFTANQLAEGISITVKSAQRILRQLEKADLVEVTGKESHNTKGKHRRVYSLSKLFDTYS</sequence>
<dbReference type="SUPFAM" id="SSF46785">
    <property type="entry name" value="Winged helix' DNA-binding domain"/>
    <property type="match status" value="1"/>
</dbReference>
<comment type="caution">
    <text evidence="2">The sequence shown here is derived from an EMBL/GenBank/DDBJ whole genome shotgun (WGS) entry which is preliminary data.</text>
</comment>
<keyword evidence="3" id="KW-1185">Reference proteome</keyword>